<organism evidence="1 2">
    <name type="scientific">Zarea fungicola</name>
    <dbReference type="NCBI Taxonomy" id="93591"/>
    <lineage>
        <taxon>Eukaryota</taxon>
        <taxon>Fungi</taxon>
        <taxon>Dikarya</taxon>
        <taxon>Ascomycota</taxon>
        <taxon>Pezizomycotina</taxon>
        <taxon>Sordariomycetes</taxon>
        <taxon>Hypocreomycetidae</taxon>
        <taxon>Hypocreales</taxon>
        <taxon>Cordycipitaceae</taxon>
        <taxon>Zarea</taxon>
    </lineage>
</organism>
<keyword evidence="2" id="KW-1185">Reference proteome</keyword>
<proteinExistence type="predicted"/>
<comment type="caution">
    <text evidence="1">The sequence shown here is derived from an EMBL/GenBank/DDBJ whole genome shotgun (WGS) entry which is preliminary data.</text>
</comment>
<sequence length="2232" mass="244512">MTVKITPPATARNRGCVDDGLICLEIEDGSAYQGYSFGAKKSIAGELVFQTGMVGYPESVTDPSYRGQILVVTFPLVGNYGVPSRETVDELLGDLPAHFESSQIHVAGLVVASYCGEDYSHFLAHSSLGSWLKEQGVPAIYGVDTRALTKKIREQGSLLGRLRLELPGVVNGIASDERTHTTADAFEQIEWSNPNADNLVAQVSIKVPKLYKPPTASMRKHPSGRTLRVLCVDVGMKYNQLRCFLKRGVEVVVCPWDYDLTKTVTEEYDGLFISNGPGDPAVLETTVNNLAAVMQKNTIPIFGICLGHQLMARASGATTKKMKFGNRGHNIPCTSLVSGKCHITSQNHGFAVDTESLPADWKELFVNANDGSNEGIMNVSKPYFSVQFHPESTPGPRDTEYLFDVFINTMADCADKPALLQSPVNFPGGSIDENERLHPRVSVKKVLVLGSGGLSIGQAGEFDYSGSQAIKALKEEGIYTVLINPNIATIQTSKGLADKVYFLPVNAEFVRKVIKYENPDAIYCTFGGQTALQVGIQLKDEFEALGVKVLGTPIDTIITTEDRELFARSMESIGEKCAKSASANNIEEALAAVKDIGFPVIVRAAYALGGLGSGFANNEQELLDLCQKAFAASPQVLVERSMKGWKEIEYEVVRDAQDNCITVCNMENFDPLGIHTGDSIVVAPSQTLSDEDYNMLRTTAVNVIRHLGVVGECNIQYALNPFSKEYCIIEVNARLSRSSALASKATGYPLAFIAAKLGLGIPLKEIKNTVTKVTCACFEPSLDYVVVKMPRWDLKKFTRVSTQLGSSMKSVGEVMSIGRTFEEAIQKAIRSIDFHNLGFNETKALMAIDDELQTPSDQRLFAIANAMHQGYTVDKIWELTNIDKWFLHKLKGLSDFGKHMSQLTAADVANAPSLLLQSKRLGFSDAQIAKFVSSNEMAIRRLRLDAGIHPFVKQIDTVAAEFPAFTNYLYLTYNASEHDITFDDHGIMVLGSGVYRIGSSVEFDWCSVRAIRTLRATGFKTVMINYNPETVSTDYDEADKLYFENINQETVLDIYNLESASGVLGAMGGQTPNNIALPLFRAGVKIMGTSPEMIDTAENRYKFSRMLDRIGVDQPTWKELTSFEEAKAFCEKVTYPVLVRPSYVLSGAAMNTVYSEKDLESYLAQAVEVSRDHPVVITKYIENAKEIEMDAVAKDGVMVGHFISEHVENAGVHSGDATLILPPQDLEPTTIARIEDATRKIGAALNVTGPFNIQFIAKDNDIKVIECNVRASRSFPFVSKVMGVDLIEMATKAITGQPFQEYPPTDLAPNCVGVKVPQFSFSRLSGADPVLGVEMASTGEVACFGVDKNEAYLKALLSTGFKIPKRNILLSMGSYKDKKEMLPSVLKLERLGYKLFATAGTADFLQEHGVTVQFLEVLGSDEDRNSEFSLSQHLANNMIDLYINLPSSNKYRRPANYVSKGYQTRRMAVDYQVPLVTNVKNAKILVEAIARSFELSVSKRDFQTSHQTVILPGLINIAAFVPGIVSPHSSDIQTVTKTSIASGFSMIRLMPLGVEGSITDAITLKAAQQNSAAGGHCDYNFSITATSNNAEQISSVTGEVGSLFIPFNHLSGNISKVAAVTAHFDAWPTNKPMVTDAKLTDLASILLLASLHNRRIHVTSVSNKDDIRLISLSKAKGLQVTCDVSIYSMCLSQKDFPGAECLPTVEDQAALWENLQTIDVFSIGSLPYQLATSLGHKGDASMGIAEALPLLLTAVTRGKLTIDDVQSRLYTNPKEIFELHEQAGTSVEIEVDRSFEMAKGSFWSPLEGRRLCGAIRRVTFQGATLCLDGEATASAPTGKDMSSHMMVPQTPAMKPATATATFESPKTRQQAAFGTPRPLDRVRGSIVSPQALASQGPRGSIEDFGLPLQLQPLASTSLQELLSRPSSFRNSHVLSVKQYSRADLHLLFTVAQEMRLGVQREGVLNVLSGRVLCNLFYEPSTRTSASFDAAMQRLGGRTISIDTSQSSMKKGESLQDTLRTLACYGDAVVLRHPEENSVNVAEKYCPVPVINGGNGSKEHPTQAFLDLFTIREELGTVHGTITFLGDLLYGRTVHSLVYLLQHYQVKVQLVSPKGLELPAKIREQLEASGQLLCVSDTLTPEILARSDVLYCTRVQRERFESEEKYQQVKNSYCVDNATLKSAKNTTVVLHPLPRNEEVAEEVDFDQRAAYFRQMRYGLYCRMALLALVMASS</sequence>
<reference evidence="1" key="1">
    <citation type="submission" date="2022-08" db="EMBL/GenBank/DDBJ databases">
        <title>Genome Sequence of Lecanicillium fungicola.</title>
        <authorList>
            <person name="Buettner E."/>
        </authorList>
    </citation>
    <scope>NUCLEOTIDE SEQUENCE</scope>
    <source>
        <strain evidence="1">Babe33</strain>
    </source>
</reference>
<dbReference type="EMBL" id="JANJQO010000179">
    <property type="protein sequence ID" value="KAJ2980704.1"/>
    <property type="molecule type" value="Genomic_DNA"/>
</dbReference>
<evidence type="ECO:0000313" key="1">
    <source>
        <dbReference type="EMBL" id="KAJ2980704.1"/>
    </source>
</evidence>
<name>A0ACC1NP63_9HYPO</name>
<gene>
    <name evidence="1" type="ORF">NQ176_g2478</name>
</gene>
<evidence type="ECO:0000313" key="2">
    <source>
        <dbReference type="Proteomes" id="UP001143910"/>
    </source>
</evidence>
<protein>
    <submittedName>
        <fullName evidence="1">Uncharacterized protein</fullName>
    </submittedName>
</protein>
<dbReference type="Proteomes" id="UP001143910">
    <property type="component" value="Unassembled WGS sequence"/>
</dbReference>
<accession>A0ACC1NP63</accession>